<dbReference type="GO" id="GO:0005524">
    <property type="term" value="F:ATP binding"/>
    <property type="evidence" value="ECO:0007669"/>
    <property type="project" value="UniProtKB-UniRule"/>
</dbReference>
<dbReference type="EMBL" id="NOKA02000061">
    <property type="protein sequence ID" value="RDY29849.1"/>
    <property type="molecule type" value="Genomic_DNA"/>
</dbReference>
<reference evidence="20" key="3">
    <citation type="submission" date="2018-07" db="EMBL/GenBank/DDBJ databases">
        <authorList>
            <person name="Quirk P.G."/>
            <person name="Krulwich T.A."/>
        </authorList>
    </citation>
    <scope>NUCLEOTIDE SEQUENCE</scope>
    <source>
        <strain evidence="20">CCRI-19302</strain>
    </source>
</reference>
<keyword evidence="6 15" id="KW-0479">Metal-binding</keyword>
<dbReference type="Proteomes" id="UP000247523">
    <property type="component" value="Unassembled WGS sequence"/>
</dbReference>
<evidence type="ECO:0000256" key="6">
    <source>
        <dbReference type="ARBA" id="ARBA00022723"/>
    </source>
</evidence>
<dbReference type="InterPro" id="IPR037219">
    <property type="entry name" value="Peptidase_M41-like"/>
</dbReference>
<dbReference type="HAMAP" id="MF_01458">
    <property type="entry name" value="FtsH"/>
    <property type="match status" value="1"/>
</dbReference>
<dbReference type="SUPFAM" id="SSF52540">
    <property type="entry name" value="P-loop containing nucleoside triphosphate hydrolases"/>
    <property type="match status" value="1"/>
</dbReference>
<name>A0A255I554_9FIRM</name>
<keyword evidence="21" id="KW-1185">Reference proteome</keyword>
<evidence type="ECO:0000313" key="21">
    <source>
        <dbReference type="Proteomes" id="UP000216411"/>
    </source>
</evidence>
<dbReference type="InterPro" id="IPR027417">
    <property type="entry name" value="P-loop_NTPase"/>
</dbReference>
<feature type="binding site" evidence="15">
    <location>
        <begin position="212"/>
        <end position="219"/>
    </location>
    <ligand>
        <name>ATP</name>
        <dbReference type="ChEBI" id="CHEBI:30616"/>
    </ligand>
</feature>
<feature type="region of interest" description="Disordered" evidence="17">
    <location>
        <begin position="617"/>
        <end position="712"/>
    </location>
</feature>
<dbReference type="Gene3D" id="3.40.50.300">
    <property type="entry name" value="P-loop containing nucleotide triphosphate hydrolases"/>
    <property type="match status" value="1"/>
</dbReference>
<accession>A0A255I554</accession>
<dbReference type="Pfam" id="PF06480">
    <property type="entry name" value="FtsH_ext"/>
    <property type="match status" value="1"/>
</dbReference>
<evidence type="ECO:0000256" key="10">
    <source>
        <dbReference type="ARBA" id="ARBA00022840"/>
    </source>
</evidence>
<dbReference type="GO" id="GO:0005886">
    <property type="term" value="C:plasma membrane"/>
    <property type="evidence" value="ECO:0007669"/>
    <property type="project" value="UniProtKB-SubCell"/>
</dbReference>
<evidence type="ECO:0000256" key="8">
    <source>
        <dbReference type="ARBA" id="ARBA00022801"/>
    </source>
</evidence>
<dbReference type="Gene3D" id="1.10.8.60">
    <property type="match status" value="1"/>
</dbReference>
<keyword evidence="5 15" id="KW-0812">Transmembrane</keyword>
<feature type="binding site" evidence="15">
    <location>
        <position position="511"/>
    </location>
    <ligand>
        <name>Zn(2+)</name>
        <dbReference type="ChEBI" id="CHEBI:29105"/>
        <note>catalytic</note>
    </ligand>
</feature>
<protein>
    <recommendedName>
        <fullName evidence="15">ATP-dependent zinc metalloprotease FtsH</fullName>
        <ecNumber evidence="15">3.4.24.-</ecNumber>
    </recommendedName>
</protein>
<feature type="compositionally biased region" description="Basic and acidic residues" evidence="17">
    <location>
        <begin position="617"/>
        <end position="639"/>
    </location>
</feature>
<feature type="transmembrane region" description="Helical" evidence="15">
    <location>
        <begin position="120"/>
        <end position="142"/>
    </location>
</feature>
<evidence type="ECO:0000256" key="2">
    <source>
        <dbReference type="ARBA" id="ARBA00010044"/>
    </source>
</evidence>
<comment type="similarity">
    <text evidence="14 15">In the central section; belongs to the AAA ATPase family.</text>
</comment>
<dbReference type="EC" id="3.4.24.-" evidence="15"/>
<comment type="function">
    <text evidence="15">Acts as a processive, ATP-dependent zinc metallopeptidase for both cytoplasmic and membrane proteins. Plays a role in the quality control of integral membrane proteins.</text>
</comment>
<dbReference type="InterPro" id="IPR003593">
    <property type="entry name" value="AAA+_ATPase"/>
</dbReference>
<dbReference type="Pfam" id="PF01434">
    <property type="entry name" value="Peptidase_M41"/>
    <property type="match status" value="1"/>
</dbReference>
<keyword evidence="19" id="KW-0131">Cell cycle</keyword>
<gene>
    <name evidence="15" type="primary">ftsH</name>
    <name evidence="19" type="ORF">C8E03_10367</name>
    <name evidence="20" type="ORF">CG710_017820</name>
</gene>
<dbReference type="SMART" id="SM00382">
    <property type="entry name" value="AAA"/>
    <property type="match status" value="1"/>
</dbReference>
<feature type="transmembrane region" description="Helical" evidence="15">
    <location>
        <begin position="20"/>
        <end position="39"/>
    </location>
</feature>
<keyword evidence="10 15" id="KW-0067">ATP-binding</keyword>
<organism evidence="20 21">
    <name type="scientific">Lachnotalea glycerini</name>
    <dbReference type="NCBI Taxonomy" id="1763509"/>
    <lineage>
        <taxon>Bacteria</taxon>
        <taxon>Bacillati</taxon>
        <taxon>Bacillota</taxon>
        <taxon>Clostridia</taxon>
        <taxon>Lachnospirales</taxon>
        <taxon>Lachnospiraceae</taxon>
        <taxon>Lachnotalea</taxon>
    </lineage>
</organism>
<keyword evidence="9 15" id="KW-0862">Zinc</keyword>
<evidence type="ECO:0000313" key="19">
    <source>
        <dbReference type="EMBL" id="PXV91510.1"/>
    </source>
</evidence>
<comment type="cofactor">
    <cofactor evidence="15">
        <name>Zn(2+)</name>
        <dbReference type="ChEBI" id="CHEBI:29105"/>
    </cofactor>
    <text evidence="15">Binds 1 zinc ion per subunit.</text>
</comment>
<keyword evidence="7 15" id="KW-0547">Nucleotide-binding</keyword>
<dbReference type="NCBIfam" id="TIGR01241">
    <property type="entry name" value="FtsH_fam"/>
    <property type="match status" value="1"/>
</dbReference>
<dbReference type="InterPro" id="IPR011546">
    <property type="entry name" value="Pept_M41_FtsH_extracell"/>
</dbReference>
<dbReference type="InterPro" id="IPR005936">
    <property type="entry name" value="FtsH"/>
</dbReference>
<sequence length="712" mass="78980">MNNNQNNDNNNNPKNRQTILYFLIIALVTLLIMNFFTSIKQESTMKKITYDQFMTMLDNKEVKSVYVDSDKIIITPKEQASRLITIEYYTGIFSDPDLQSKLEAAGASYDAKIPDSRSTILDILFVYVLPIAMVWLMASFILKRMSKGGGMMGVGKSNAKIYVEKQTGVTFKDVAGQNEAKESLQEVVDFLHNPGKYTQIGAKLPKGALLVGPPGTGKTLLAKAVAGEAKVPFFSLSGSDFVEMFVGVGASRVRDLFKQAQQNAPCIIFIDEIDAIGKSRDSRYGGGNDEREQTLNQLLAEMDGFDTSKGILILAATNRPEVLDAALLRPGRFDRRIIVDKPDLKGRVDILKVHSKNVLMDETVDLDAIALATSGAVGSDLANMINEAAINAVKGGRKVVSQSDLFESVEVVIAGKEKKDRILGKDEKRIVAYHEVGHALVTALQKNTEPVQKITIVPRTMGSLGYVMQVPEEEKYLMSKEELRSRIVTLFGGRAAEEIIFNSVTTGASNDIEKATKLARAMIAQYGMSEEFGLMGLESVQNQYLDGRTVLNCADTTAAEIDSEVKRLLKECHDEAKELLSGNKEILDKIADFLFEKETITGKEFMEIYNKVRGIEPEENTETKSETKDTIHLDKKNENEYSTYELENEKSTIDGSIIEKKSSEDSPNIDSLKQVEKKNELPSQTANQEAESVNQHNNQDKPERDSKPELID</sequence>
<dbReference type="InterPro" id="IPR000642">
    <property type="entry name" value="Peptidase_M41"/>
</dbReference>
<evidence type="ECO:0000256" key="7">
    <source>
        <dbReference type="ARBA" id="ARBA00022741"/>
    </source>
</evidence>
<evidence type="ECO:0000256" key="14">
    <source>
        <dbReference type="ARBA" id="ARBA00061570"/>
    </source>
</evidence>
<comment type="subcellular location">
    <subcellularLocation>
        <location evidence="15">Cell membrane</location>
        <topology evidence="15">Multi-pass membrane protein</topology>
        <orientation evidence="15">Cytoplasmic side</orientation>
    </subcellularLocation>
    <subcellularLocation>
        <location evidence="1">Membrane</location>
    </subcellularLocation>
</comment>
<dbReference type="InterPro" id="IPR041569">
    <property type="entry name" value="AAA_lid_3"/>
</dbReference>
<keyword evidence="19" id="KW-0132">Cell division</keyword>
<evidence type="ECO:0000313" key="20">
    <source>
        <dbReference type="EMBL" id="RDY29849.1"/>
    </source>
</evidence>
<evidence type="ECO:0000256" key="4">
    <source>
        <dbReference type="ARBA" id="ARBA00022670"/>
    </source>
</evidence>
<evidence type="ECO:0000256" key="11">
    <source>
        <dbReference type="ARBA" id="ARBA00022989"/>
    </source>
</evidence>
<comment type="subunit">
    <text evidence="15">Homohexamer.</text>
</comment>
<dbReference type="Pfam" id="PF17862">
    <property type="entry name" value="AAA_lid_3"/>
    <property type="match status" value="1"/>
</dbReference>
<dbReference type="GO" id="GO:0030163">
    <property type="term" value="P:protein catabolic process"/>
    <property type="evidence" value="ECO:0007669"/>
    <property type="project" value="UniProtKB-UniRule"/>
</dbReference>
<dbReference type="Gene3D" id="3.30.720.210">
    <property type="match status" value="1"/>
</dbReference>
<dbReference type="OrthoDB" id="9809379at2"/>
<feature type="compositionally biased region" description="Basic and acidic residues" evidence="17">
    <location>
        <begin position="698"/>
        <end position="712"/>
    </location>
</feature>
<comment type="similarity">
    <text evidence="16">Belongs to the AAA ATPase family.</text>
</comment>
<dbReference type="SUPFAM" id="SSF140990">
    <property type="entry name" value="FtsH protease domain-like"/>
    <property type="match status" value="1"/>
</dbReference>
<dbReference type="GO" id="GO:0006508">
    <property type="term" value="P:proteolysis"/>
    <property type="evidence" value="ECO:0007669"/>
    <property type="project" value="UniProtKB-KW"/>
</dbReference>
<dbReference type="Proteomes" id="UP000216411">
    <property type="component" value="Unassembled WGS sequence"/>
</dbReference>
<dbReference type="GO" id="GO:0008270">
    <property type="term" value="F:zinc ion binding"/>
    <property type="evidence" value="ECO:0007669"/>
    <property type="project" value="UniProtKB-UniRule"/>
</dbReference>
<keyword evidence="13 15" id="KW-0472">Membrane</keyword>
<proteinExistence type="inferred from homology"/>
<evidence type="ECO:0000259" key="18">
    <source>
        <dbReference type="SMART" id="SM00382"/>
    </source>
</evidence>
<feature type="binding site" evidence="15">
    <location>
        <position position="438"/>
    </location>
    <ligand>
        <name>Zn(2+)</name>
        <dbReference type="ChEBI" id="CHEBI:29105"/>
        <note>catalytic</note>
    </ligand>
</feature>
<keyword evidence="12 15" id="KW-0482">Metalloprotease</keyword>
<feature type="compositionally biased region" description="Basic and acidic residues" evidence="17">
    <location>
        <begin position="647"/>
        <end position="664"/>
    </location>
</feature>
<evidence type="ECO:0000256" key="13">
    <source>
        <dbReference type="ARBA" id="ARBA00023136"/>
    </source>
</evidence>
<evidence type="ECO:0000256" key="15">
    <source>
        <dbReference type="HAMAP-Rule" id="MF_01458"/>
    </source>
</evidence>
<evidence type="ECO:0000256" key="1">
    <source>
        <dbReference type="ARBA" id="ARBA00004370"/>
    </source>
</evidence>
<comment type="caution">
    <text evidence="20">The sequence shown here is derived from an EMBL/GenBank/DDBJ whole genome shotgun (WGS) entry which is preliminary data.</text>
</comment>
<dbReference type="Pfam" id="PF00004">
    <property type="entry name" value="AAA"/>
    <property type="match status" value="1"/>
</dbReference>
<reference evidence="20 21" key="1">
    <citation type="journal article" date="2017" name="Genome Announc.">
        <title>Draft Genome Sequence of a Sporulating and Motile Strain of Lachnotalea glycerini Isolated from Water in Quebec City, Canada.</title>
        <authorList>
            <person name="Maheux A.F."/>
            <person name="Boudreau D.K."/>
            <person name="Berube E."/>
            <person name="Boissinot M."/>
            <person name="Raymond F."/>
            <person name="Brodeur S."/>
            <person name="Corbeil J."/>
            <person name="Isabel S."/>
            <person name="Omar R.F."/>
            <person name="Bergeron M.G."/>
        </authorList>
    </citation>
    <scope>NUCLEOTIDE SEQUENCE [LARGE SCALE GENOMIC DNA]</scope>
    <source>
        <strain evidence="20 21">CCRI-19302</strain>
    </source>
</reference>
<feature type="compositionally biased region" description="Polar residues" evidence="17">
    <location>
        <begin position="681"/>
        <end position="697"/>
    </location>
</feature>
<dbReference type="AlphaFoldDB" id="A0A255I554"/>
<evidence type="ECO:0000256" key="9">
    <source>
        <dbReference type="ARBA" id="ARBA00022833"/>
    </source>
</evidence>
<reference evidence="19 22" key="2">
    <citation type="submission" date="2018-05" db="EMBL/GenBank/DDBJ databases">
        <title>Genomic Encyclopedia of Type Strains, Phase IV (KMG-IV): sequencing the most valuable type-strain genomes for metagenomic binning, comparative biology and taxonomic classification.</title>
        <authorList>
            <person name="Goeker M."/>
        </authorList>
    </citation>
    <scope>NUCLEOTIDE SEQUENCE [LARGE SCALE GENOMIC DNA]</scope>
    <source>
        <strain evidence="19 22">DSM 28816</strain>
    </source>
</reference>
<dbReference type="PANTHER" id="PTHR23076">
    <property type="entry name" value="METALLOPROTEASE M41 FTSH"/>
    <property type="match status" value="1"/>
</dbReference>
<dbReference type="PANTHER" id="PTHR23076:SF97">
    <property type="entry name" value="ATP-DEPENDENT ZINC METALLOPROTEASE YME1L1"/>
    <property type="match status" value="1"/>
</dbReference>
<feature type="active site" evidence="15">
    <location>
        <position position="435"/>
    </location>
</feature>
<comment type="similarity">
    <text evidence="2 15">In the C-terminal section; belongs to the peptidase M41 family.</text>
</comment>
<evidence type="ECO:0000256" key="3">
    <source>
        <dbReference type="ARBA" id="ARBA00022475"/>
    </source>
</evidence>
<dbReference type="EMBL" id="QICS01000003">
    <property type="protein sequence ID" value="PXV91510.1"/>
    <property type="molecule type" value="Genomic_DNA"/>
</dbReference>
<feature type="domain" description="AAA+ ATPase" evidence="18">
    <location>
        <begin position="204"/>
        <end position="343"/>
    </location>
</feature>
<evidence type="ECO:0000256" key="12">
    <source>
        <dbReference type="ARBA" id="ARBA00023049"/>
    </source>
</evidence>
<evidence type="ECO:0000256" key="16">
    <source>
        <dbReference type="RuleBase" id="RU003651"/>
    </source>
</evidence>
<feature type="binding site" evidence="15">
    <location>
        <position position="434"/>
    </location>
    <ligand>
        <name>Zn(2+)</name>
        <dbReference type="ChEBI" id="CHEBI:29105"/>
        <note>catalytic</note>
    </ligand>
</feature>
<evidence type="ECO:0000256" key="5">
    <source>
        <dbReference type="ARBA" id="ARBA00022692"/>
    </source>
</evidence>
<dbReference type="FunFam" id="1.10.8.60:FF:000001">
    <property type="entry name" value="ATP-dependent zinc metalloprotease FtsH"/>
    <property type="match status" value="1"/>
</dbReference>
<keyword evidence="4 15" id="KW-0645">Protease</keyword>
<dbReference type="GO" id="GO:0016887">
    <property type="term" value="F:ATP hydrolysis activity"/>
    <property type="evidence" value="ECO:0007669"/>
    <property type="project" value="UniProtKB-UniRule"/>
</dbReference>
<keyword evidence="3 15" id="KW-1003">Cell membrane</keyword>
<dbReference type="CDD" id="cd19501">
    <property type="entry name" value="RecA-like_FtsH"/>
    <property type="match status" value="1"/>
</dbReference>
<dbReference type="Gene3D" id="1.20.58.760">
    <property type="entry name" value="Peptidase M41"/>
    <property type="match status" value="1"/>
</dbReference>
<dbReference type="RefSeq" id="WP_094378996.1">
    <property type="nucleotide sequence ID" value="NZ_NOKA02000061.1"/>
</dbReference>
<keyword evidence="11 15" id="KW-1133">Transmembrane helix</keyword>
<dbReference type="InterPro" id="IPR003959">
    <property type="entry name" value="ATPase_AAA_core"/>
</dbReference>
<dbReference type="PROSITE" id="PS00674">
    <property type="entry name" value="AAA"/>
    <property type="match status" value="1"/>
</dbReference>
<dbReference type="GO" id="GO:0051301">
    <property type="term" value="P:cell division"/>
    <property type="evidence" value="ECO:0007669"/>
    <property type="project" value="UniProtKB-KW"/>
</dbReference>
<dbReference type="GO" id="GO:0004222">
    <property type="term" value="F:metalloendopeptidase activity"/>
    <property type="evidence" value="ECO:0007669"/>
    <property type="project" value="InterPro"/>
</dbReference>
<dbReference type="GO" id="GO:0004176">
    <property type="term" value="F:ATP-dependent peptidase activity"/>
    <property type="evidence" value="ECO:0007669"/>
    <property type="project" value="InterPro"/>
</dbReference>
<evidence type="ECO:0000313" key="22">
    <source>
        <dbReference type="Proteomes" id="UP000247523"/>
    </source>
</evidence>
<dbReference type="FunFam" id="3.40.50.300:FF:000001">
    <property type="entry name" value="ATP-dependent zinc metalloprotease FtsH"/>
    <property type="match status" value="1"/>
</dbReference>
<keyword evidence="8 15" id="KW-0378">Hydrolase</keyword>
<dbReference type="FunFam" id="1.20.58.760:FF:000001">
    <property type="entry name" value="ATP-dependent zinc metalloprotease FtsH"/>
    <property type="match status" value="1"/>
</dbReference>
<evidence type="ECO:0000256" key="17">
    <source>
        <dbReference type="SAM" id="MobiDB-lite"/>
    </source>
</evidence>
<dbReference type="InterPro" id="IPR003960">
    <property type="entry name" value="ATPase_AAA_CS"/>
</dbReference>